<feature type="transmembrane region" description="Helical" evidence="2">
    <location>
        <begin position="76"/>
        <end position="98"/>
    </location>
</feature>
<evidence type="ECO:0000256" key="2">
    <source>
        <dbReference type="SAM" id="Phobius"/>
    </source>
</evidence>
<keyword evidence="2" id="KW-0472">Membrane</keyword>
<organism evidence="3 4">
    <name type="scientific">Caenorhabditis tropicalis</name>
    <dbReference type="NCBI Taxonomy" id="1561998"/>
    <lineage>
        <taxon>Eukaryota</taxon>
        <taxon>Metazoa</taxon>
        <taxon>Ecdysozoa</taxon>
        <taxon>Nematoda</taxon>
        <taxon>Chromadorea</taxon>
        <taxon>Rhabditida</taxon>
        <taxon>Rhabditina</taxon>
        <taxon>Rhabditomorpha</taxon>
        <taxon>Rhabditoidea</taxon>
        <taxon>Rhabditidae</taxon>
        <taxon>Peloderinae</taxon>
        <taxon>Caenorhabditis</taxon>
    </lineage>
</organism>
<accession>A0A1I7T8Y7</accession>
<proteinExistence type="predicted"/>
<dbReference type="SUPFAM" id="SSF81321">
    <property type="entry name" value="Family A G protein-coupled receptor-like"/>
    <property type="match status" value="1"/>
</dbReference>
<feature type="transmembrane region" description="Helical" evidence="2">
    <location>
        <begin position="126"/>
        <end position="150"/>
    </location>
</feature>
<name>A0A1I7T8Y7_9PELO</name>
<evidence type="ECO:0000313" key="4">
    <source>
        <dbReference type="WBParaSite" id="Csp11.Scaffold550.g3591.t1"/>
    </source>
</evidence>
<keyword evidence="2" id="KW-0812">Transmembrane</keyword>
<feature type="region of interest" description="Disordered" evidence="1">
    <location>
        <begin position="203"/>
        <end position="224"/>
    </location>
</feature>
<evidence type="ECO:0000256" key="1">
    <source>
        <dbReference type="SAM" id="MobiDB-lite"/>
    </source>
</evidence>
<feature type="compositionally biased region" description="Polar residues" evidence="1">
    <location>
        <begin position="203"/>
        <end position="216"/>
    </location>
</feature>
<feature type="transmembrane region" description="Helical" evidence="2">
    <location>
        <begin position="12"/>
        <end position="31"/>
    </location>
</feature>
<dbReference type="eggNOG" id="ENOG502TJC2">
    <property type="taxonomic scope" value="Eukaryota"/>
</dbReference>
<dbReference type="AlphaFoldDB" id="A0A1I7T8Y7"/>
<dbReference type="Proteomes" id="UP000095282">
    <property type="component" value="Unplaced"/>
</dbReference>
<reference evidence="4" key="1">
    <citation type="submission" date="2016-11" db="UniProtKB">
        <authorList>
            <consortium name="WormBaseParasite"/>
        </authorList>
    </citation>
    <scope>IDENTIFICATION</scope>
</reference>
<sequence length="224" mass="26265">MKHFRGWRSLVWVLYCLFFGSIWSFDSYIALPLDEVAENYFKDEMLLRYDIVMRDKPVMPFLPFDPNNGSVRWRNVTYTITMTSIMIFQYSIMVYCGWKMNSKMEEKTRYLSNALKHHHRQLFKTLVLQITTPTIFLFSPLIFIIFLPFFEIKLSFPAGATACAFSIYPAMDSIIVLLVVSEYKFAAKRMWNSFLRKVSNQEMKNSSGSNKTTQVPISVLSRDA</sequence>
<dbReference type="PANTHER" id="PTHR46000:SF9">
    <property type="entry name" value="SEVEN TM RECEPTOR"/>
    <property type="match status" value="1"/>
</dbReference>
<keyword evidence="2" id="KW-1133">Transmembrane helix</keyword>
<dbReference type="WBParaSite" id="Csp11.Scaffold550.g3591.t1">
    <property type="protein sequence ID" value="Csp11.Scaffold550.g3591.t1"/>
    <property type="gene ID" value="Csp11.Scaffold550.g3591"/>
</dbReference>
<dbReference type="PANTHER" id="PTHR46000">
    <property type="entry name" value="SEVEN TM RECEPTOR-RELATED"/>
    <property type="match status" value="1"/>
</dbReference>
<dbReference type="Pfam" id="PF10326">
    <property type="entry name" value="7TM_GPCR_Str"/>
    <property type="match status" value="1"/>
</dbReference>
<keyword evidence="3" id="KW-1185">Reference proteome</keyword>
<feature type="transmembrane region" description="Helical" evidence="2">
    <location>
        <begin position="156"/>
        <end position="180"/>
    </location>
</feature>
<evidence type="ECO:0000313" key="3">
    <source>
        <dbReference type="Proteomes" id="UP000095282"/>
    </source>
</evidence>
<protein>
    <submittedName>
        <fullName evidence="4">G protein-coupled receptor</fullName>
    </submittedName>
</protein>
<dbReference type="InterPro" id="IPR019428">
    <property type="entry name" value="7TM_GPCR_serpentine_rcpt_Str"/>
</dbReference>